<dbReference type="RefSeq" id="WP_133869026.1">
    <property type="nucleotide sequence ID" value="NZ_SOAU01000001.1"/>
</dbReference>
<feature type="transmembrane region" description="Helical" evidence="5">
    <location>
        <begin position="147"/>
        <end position="165"/>
    </location>
</feature>
<dbReference type="EMBL" id="SOAU01000001">
    <property type="protein sequence ID" value="TDT16671.1"/>
    <property type="molecule type" value="Genomic_DNA"/>
</dbReference>
<feature type="transmembrane region" description="Helical" evidence="5">
    <location>
        <begin position="365"/>
        <end position="385"/>
    </location>
</feature>
<feature type="transmembrane region" description="Helical" evidence="5">
    <location>
        <begin position="86"/>
        <end position="104"/>
    </location>
</feature>
<dbReference type="PANTHER" id="PTHR23534">
    <property type="entry name" value="MFS PERMEASE"/>
    <property type="match status" value="1"/>
</dbReference>
<keyword evidence="2 5" id="KW-0812">Transmembrane</keyword>
<dbReference type="PANTHER" id="PTHR23534:SF1">
    <property type="entry name" value="MAJOR FACILITATOR SUPERFAMILY PROTEIN"/>
    <property type="match status" value="1"/>
</dbReference>
<dbReference type="InterPro" id="IPR020846">
    <property type="entry name" value="MFS_dom"/>
</dbReference>
<dbReference type="PROSITE" id="PS50850">
    <property type="entry name" value="MFS"/>
    <property type="match status" value="1"/>
</dbReference>
<keyword evidence="8" id="KW-1185">Reference proteome</keyword>
<proteinExistence type="predicted"/>
<dbReference type="OrthoDB" id="9776171at2"/>
<dbReference type="Proteomes" id="UP000294558">
    <property type="component" value="Unassembled WGS sequence"/>
</dbReference>
<dbReference type="GO" id="GO:0022857">
    <property type="term" value="F:transmembrane transporter activity"/>
    <property type="evidence" value="ECO:0007669"/>
    <property type="project" value="InterPro"/>
</dbReference>
<keyword evidence="3 5" id="KW-1133">Transmembrane helix</keyword>
<evidence type="ECO:0000256" key="1">
    <source>
        <dbReference type="ARBA" id="ARBA00004651"/>
    </source>
</evidence>
<sequence length="425" mass="43974">MTTPTSADPAVTPYRDEQRRTLNVLRFAVVPGNAAVAGMVAVVSLLAKDMLGSDRLAGMGSAAFTTGAAITAIPLSAAMRRRGRRTPLAAALFIGAAGALVAATGGQLRWFWLFIIGMAFFGAGQSATLQGRYVAADLAPDPDRAKAIGAIVWIGTLGAVGGPILSPFEQDFGEWLGLDQYIGPYLFAAALFALSAVIYVFFLRPDPLELTGAVDPDAERSRPLLQVRRSYGEIRRSPGAMLGLIAMAGSQAAMVGVMTMTPPHMKDHGHSDLSAYVIAVHIVGMFGLAPLVGRFVGRVGAVRAIQYGAVVLGAGTVAAVVAGYVPAMIFLGLFLLGLGWNIGLIGGTTLLTASVPVSARVEAQGTGDLTLSLCGAVAAFASGFVKQGWGYHILADIATVVAGAILVYAWLTQARFRSAGVTPAA</sequence>
<feature type="transmembrane region" description="Helical" evidence="5">
    <location>
        <begin position="391"/>
        <end position="411"/>
    </location>
</feature>
<evidence type="ECO:0000313" key="7">
    <source>
        <dbReference type="EMBL" id="TDT16671.1"/>
    </source>
</evidence>
<name>A0A4R7HZU0_9ACTN</name>
<comment type="subcellular location">
    <subcellularLocation>
        <location evidence="1">Cell membrane</location>
        <topology evidence="1">Multi-pass membrane protein</topology>
    </subcellularLocation>
</comment>
<feature type="transmembrane region" description="Helical" evidence="5">
    <location>
        <begin position="110"/>
        <end position="135"/>
    </location>
</feature>
<feature type="transmembrane region" description="Helical" evidence="5">
    <location>
        <begin position="304"/>
        <end position="325"/>
    </location>
</feature>
<dbReference type="InterPro" id="IPR011701">
    <property type="entry name" value="MFS"/>
</dbReference>
<evidence type="ECO:0000259" key="6">
    <source>
        <dbReference type="PROSITE" id="PS50850"/>
    </source>
</evidence>
<evidence type="ECO:0000313" key="8">
    <source>
        <dbReference type="Proteomes" id="UP000294558"/>
    </source>
</evidence>
<evidence type="ECO:0000256" key="5">
    <source>
        <dbReference type="SAM" id="Phobius"/>
    </source>
</evidence>
<reference evidence="7 8" key="1">
    <citation type="submission" date="2019-03" db="EMBL/GenBank/DDBJ databases">
        <title>Sequencing the genomes of 1000 actinobacteria strains.</title>
        <authorList>
            <person name="Klenk H.-P."/>
        </authorList>
    </citation>
    <scope>NUCLEOTIDE SEQUENCE [LARGE SCALE GENOMIC DNA]</scope>
    <source>
        <strain evidence="7 8">DSM 18936</strain>
    </source>
</reference>
<feature type="transmembrane region" description="Helical" evidence="5">
    <location>
        <begin position="185"/>
        <end position="203"/>
    </location>
</feature>
<comment type="caution">
    <text evidence="7">The sequence shown here is derived from an EMBL/GenBank/DDBJ whole genome shotgun (WGS) entry which is preliminary data.</text>
</comment>
<evidence type="ECO:0000256" key="2">
    <source>
        <dbReference type="ARBA" id="ARBA00022692"/>
    </source>
</evidence>
<feature type="transmembrane region" description="Helical" evidence="5">
    <location>
        <begin position="273"/>
        <end position="292"/>
    </location>
</feature>
<feature type="transmembrane region" description="Helical" evidence="5">
    <location>
        <begin position="239"/>
        <end position="261"/>
    </location>
</feature>
<feature type="transmembrane region" description="Helical" evidence="5">
    <location>
        <begin position="24"/>
        <end position="47"/>
    </location>
</feature>
<feature type="domain" description="Major facilitator superfamily (MFS) profile" evidence="6">
    <location>
        <begin position="21"/>
        <end position="415"/>
    </location>
</feature>
<protein>
    <submittedName>
        <fullName evidence="7">Putative MFS family arabinose efflux permease</fullName>
    </submittedName>
</protein>
<keyword evidence="4 5" id="KW-0472">Membrane</keyword>
<accession>A0A4R7HZU0</accession>
<dbReference type="GO" id="GO:0005886">
    <property type="term" value="C:plasma membrane"/>
    <property type="evidence" value="ECO:0007669"/>
    <property type="project" value="UniProtKB-SubCell"/>
</dbReference>
<dbReference type="Pfam" id="PF07690">
    <property type="entry name" value="MFS_1"/>
    <property type="match status" value="1"/>
</dbReference>
<organism evidence="7 8">
    <name type="scientific">Ilumatobacter fluminis</name>
    <dbReference type="NCBI Taxonomy" id="467091"/>
    <lineage>
        <taxon>Bacteria</taxon>
        <taxon>Bacillati</taxon>
        <taxon>Actinomycetota</taxon>
        <taxon>Acidimicrobiia</taxon>
        <taxon>Acidimicrobiales</taxon>
        <taxon>Ilumatobacteraceae</taxon>
        <taxon>Ilumatobacter</taxon>
    </lineage>
</organism>
<dbReference type="SUPFAM" id="SSF103473">
    <property type="entry name" value="MFS general substrate transporter"/>
    <property type="match status" value="1"/>
</dbReference>
<dbReference type="Gene3D" id="1.20.1250.20">
    <property type="entry name" value="MFS general substrate transporter like domains"/>
    <property type="match status" value="1"/>
</dbReference>
<feature type="transmembrane region" description="Helical" evidence="5">
    <location>
        <begin position="59"/>
        <end position="79"/>
    </location>
</feature>
<evidence type="ECO:0000256" key="3">
    <source>
        <dbReference type="ARBA" id="ARBA00022989"/>
    </source>
</evidence>
<feature type="transmembrane region" description="Helical" evidence="5">
    <location>
        <begin position="331"/>
        <end position="353"/>
    </location>
</feature>
<evidence type="ECO:0000256" key="4">
    <source>
        <dbReference type="ARBA" id="ARBA00023136"/>
    </source>
</evidence>
<dbReference type="InterPro" id="IPR036259">
    <property type="entry name" value="MFS_trans_sf"/>
</dbReference>
<gene>
    <name evidence="7" type="ORF">BDK89_2264</name>
</gene>
<dbReference type="AlphaFoldDB" id="A0A4R7HZU0"/>